<feature type="region of interest" description="Disordered" evidence="1">
    <location>
        <begin position="97"/>
        <end position="118"/>
    </location>
</feature>
<name>A0ABP5U3P4_9ACTN</name>
<dbReference type="RefSeq" id="WP_344616764.1">
    <property type="nucleotide sequence ID" value="NZ_BAAARV010000067.1"/>
</dbReference>
<dbReference type="Proteomes" id="UP001501444">
    <property type="component" value="Unassembled WGS sequence"/>
</dbReference>
<dbReference type="PIRSF" id="PIRSF006425">
    <property type="entry name" value="UCP006425_WD40"/>
    <property type="match status" value="1"/>
</dbReference>
<feature type="chain" id="PRO_5045313651" description="Beta propeller domain-containing protein" evidence="2">
    <location>
        <begin position="20"/>
        <end position="617"/>
    </location>
</feature>
<accession>A0ABP5U3P4</accession>
<dbReference type="EMBL" id="BAAARV010000067">
    <property type="protein sequence ID" value="GAA2368897.1"/>
    <property type="molecule type" value="Genomic_DNA"/>
</dbReference>
<comment type="caution">
    <text evidence="3">The sequence shown here is derived from an EMBL/GenBank/DDBJ whole genome shotgun (WGS) entry which is preliminary data.</text>
</comment>
<feature type="signal peptide" evidence="2">
    <location>
        <begin position="1"/>
        <end position="19"/>
    </location>
</feature>
<dbReference type="PROSITE" id="PS51257">
    <property type="entry name" value="PROKAR_LIPOPROTEIN"/>
    <property type="match status" value="1"/>
</dbReference>
<dbReference type="Pfam" id="PF09826">
    <property type="entry name" value="Beta_propel"/>
    <property type="match status" value="1"/>
</dbReference>
<evidence type="ECO:0000313" key="4">
    <source>
        <dbReference type="Proteomes" id="UP001501444"/>
    </source>
</evidence>
<sequence>MRRAAVTLSAACLFLSACTAQKPHHTEPSPSDLPAPALRLAAYDSCDDLLTGLRKATQEAVTPWGLDNLPGGIRTLNSGATARGGGPEVEAAGAAAQESTQTQYSGTNTHEAGVDEPDQVKTDGKRIVALSPAGALTVVDAASRKVTGALVVADTGRRGISATELLLSGDRALVLGYDYSDPQRGGPMLTLVDLAGTPKVAGRYHMDGALVDARQIGSVARVVVRSAPRVAFPDPAAAQTRDEDQRLTANRAAVAAAPISAWLPRWTSVDAAGKSTEGRVDCGSVSLPDTYSGTSLLTIATFDLAAPALGSGDPVTIAADGDIVYANGPSLYVGNDQRWRTVTPLAKRAGGPAVAQRTQLFKFTLAGAAKPRYVAAGEVPGWLLNQYSLSEWDGRLRVATTESNASSTVYVLEQRGGALAEAGKVGGLGKGERIYSVRFIGSAGYVVTFRQTDPLYTLDLSNPSAPRAVGELKITGYSAYLHPAGDGRLIGIGQEANTQGRVQGLQVSLFDVHDMASPARLAQFQVPGASSPAEFDPHAFLFWAKSGLLVVPMQHQDGSSALVLSVRDKAVTQTGAIKQPAPIERSLIIGDTLWTQSAEGLQANDASTLAVQAYLPF</sequence>
<keyword evidence="4" id="KW-1185">Reference proteome</keyword>
<dbReference type="InterPro" id="IPR014441">
    <property type="entry name" value="UCP006425_b-propeller"/>
</dbReference>
<evidence type="ECO:0000256" key="2">
    <source>
        <dbReference type="SAM" id="SignalP"/>
    </source>
</evidence>
<evidence type="ECO:0008006" key="5">
    <source>
        <dbReference type="Google" id="ProtNLM"/>
    </source>
</evidence>
<gene>
    <name evidence="3" type="ORF">GCM10010170_069020</name>
</gene>
<evidence type="ECO:0000313" key="3">
    <source>
        <dbReference type="EMBL" id="GAA2368897.1"/>
    </source>
</evidence>
<evidence type="ECO:0000256" key="1">
    <source>
        <dbReference type="SAM" id="MobiDB-lite"/>
    </source>
</evidence>
<protein>
    <recommendedName>
        <fullName evidence="5">Beta propeller domain-containing protein</fullName>
    </recommendedName>
</protein>
<keyword evidence="2" id="KW-0732">Signal</keyword>
<reference evidence="4" key="1">
    <citation type="journal article" date="2019" name="Int. J. Syst. Evol. Microbiol.">
        <title>The Global Catalogue of Microorganisms (GCM) 10K type strain sequencing project: providing services to taxonomists for standard genome sequencing and annotation.</title>
        <authorList>
            <consortium name="The Broad Institute Genomics Platform"/>
            <consortium name="The Broad Institute Genome Sequencing Center for Infectious Disease"/>
            <person name="Wu L."/>
            <person name="Ma J."/>
        </authorList>
    </citation>
    <scope>NUCLEOTIDE SEQUENCE [LARGE SCALE GENOMIC DNA]</scope>
    <source>
        <strain evidence="4">JCM 3272</strain>
    </source>
</reference>
<organism evidence="3 4">
    <name type="scientific">Dactylosporangium salmoneum</name>
    <dbReference type="NCBI Taxonomy" id="53361"/>
    <lineage>
        <taxon>Bacteria</taxon>
        <taxon>Bacillati</taxon>
        <taxon>Actinomycetota</taxon>
        <taxon>Actinomycetes</taxon>
        <taxon>Micromonosporales</taxon>
        <taxon>Micromonosporaceae</taxon>
        <taxon>Dactylosporangium</taxon>
    </lineage>
</organism>
<feature type="compositionally biased region" description="Polar residues" evidence="1">
    <location>
        <begin position="99"/>
        <end position="110"/>
    </location>
</feature>
<dbReference type="InterPro" id="IPR019198">
    <property type="entry name" value="Beta_propeller_containing"/>
</dbReference>
<proteinExistence type="predicted"/>